<evidence type="ECO:0000256" key="1">
    <source>
        <dbReference type="SAM" id="Phobius"/>
    </source>
</evidence>
<feature type="transmembrane region" description="Helical" evidence="1">
    <location>
        <begin position="68"/>
        <end position="87"/>
    </location>
</feature>
<keyword evidence="1" id="KW-1133">Transmembrane helix</keyword>
<sequence length="222" mass="24180">MLVAILITFGATRIATRRIRAGAGGLKNWHIGGVHVHHQVFGVIAILVSGCLEFAYRPGAPARNLLGALFGIGVSLTLDEFALWLHLDDVYWAPEGRKSIDAVFVAVLITGLLLIGVTPFDVFGQHTGLLASFEVGVLINLSLSIITLLKGKPIAGIAGLLLPFVALVGAIRLAKPASQWARWRYPQGSKKRNRATRRFDHPYQARWNRVRDLIGGKPDIPI</sequence>
<keyword evidence="1" id="KW-0472">Membrane</keyword>
<dbReference type="Proteomes" id="UP000620075">
    <property type="component" value="Unassembled WGS sequence"/>
</dbReference>
<comment type="caution">
    <text evidence="2">The sequence shown here is derived from an EMBL/GenBank/DDBJ whole genome shotgun (WGS) entry which is preliminary data.</text>
</comment>
<proteinExistence type="predicted"/>
<accession>A0A934KG92</accession>
<name>A0A934KG92_9BACT</name>
<feature type="transmembrane region" description="Helical" evidence="1">
    <location>
        <begin position="99"/>
        <end position="117"/>
    </location>
</feature>
<reference evidence="2 3" key="1">
    <citation type="submission" date="2020-10" db="EMBL/GenBank/DDBJ databases">
        <title>Ca. Dormibacterota MAGs.</title>
        <authorList>
            <person name="Montgomery K."/>
        </authorList>
    </citation>
    <scope>NUCLEOTIDE SEQUENCE [LARGE SCALE GENOMIC DNA]</scope>
    <source>
        <strain evidence="2">SC8811_S16_3</strain>
    </source>
</reference>
<feature type="transmembrane region" description="Helical" evidence="1">
    <location>
        <begin position="129"/>
        <end position="148"/>
    </location>
</feature>
<dbReference type="AlphaFoldDB" id="A0A934KG92"/>
<feature type="transmembrane region" description="Helical" evidence="1">
    <location>
        <begin position="37"/>
        <end position="56"/>
    </location>
</feature>
<evidence type="ECO:0000313" key="2">
    <source>
        <dbReference type="EMBL" id="MBJ7602323.1"/>
    </source>
</evidence>
<protein>
    <submittedName>
        <fullName evidence="2">Uncharacterized protein</fullName>
    </submittedName>
</protein>
<keyword evidence="1" id="KW-0812">Transmembrane</keyword>
<gene>
    <name evidence="2" type="ORF">JF888_03895</name>
</gene>
<dbReference type="EMBL" id="JAEKNQ010000019">
    <property type="protein sequence ID" value="MBJ7602323.1"/>
    <property type="molecule type" value="Genomic_DNA"/>
</dbReference>
<feature type="transmembrane region" description="Helical" evidence="1">
    <location>
        <begin position="154"/>
        <end position="174"/>
    </location>
</feature>
<organism evidence="2 3">
    <name type="scientific">Candidatus Dormiibacter inghamiae</name>
    <dbReference type="NCBI Taxonomy" id="3127013"/>
    <lineage>
        <taxon>Bacteria</taxon>
        <taxon>Bacillati</taxon>
        <taxon>Candidatus Dormiibacterota</taxon>
        <taxon>Candidatus Dormibacteria</taxon>
        <taxon>Candidatus Dormibacterales</taxon>
        <taxon>Candidatus Dormibacteraceae</taxon>
        <taxon>Candidatus Dormiibacter</taxon>
    </lineage>
</organism>
<evidence type="ECO:0000313" key="3">
    <source>
        <dbReference type="Proteomes" id="UP000620075"/>
    </source>
</evidence>